<evidence type="ECO:0000313" key="2">
    <source>
        <dbReference type="EMBL" id="CCO18502.1"/>
    </source>
</evidence>
<dbReference type="STRING" id="41875.K8EJX2"/>
<evidence type="ECO:0000313" key="3">
    <source>
        <dbReference type="Proteomes" id="UP000198341"/>
    </source>
</evidence>
<dbReference type="EMBL" id="FO082268">
    <property type="protein sequence ID" value="CCO18502.1"/>
    <property type="molecule type" value="Genomic_DNA"/>
</dbReference>
<accession>K8EJX2</accession>
<dbReference type="AlphaFoldDB" id="K8EJX2"/>
<dbReference type="GeneID" id="19012826"/>
<sequence length="154" mass="18349">MECMRKCWVNDVIDEHTLTWCNGLSEFLPIRNVRGLQRHIENPATKLHKFFVRTFVRTEKMLDEARAKHVEEGRSQGAKGSMDKAQIQQSWEERVNFAKRRALERRKEMLEKHGKENLDEVVDVRTKKFMGIPHSWLKKKDEEESREDDGLDRK</sequence>
<protein>
    <submittedName>
        <fullName evidence="2">Uncharacterized protein</fullName>
    </submittedName>
</protein>
<keyword evidence="3" id="KW-1185">Reference proteome</keyword>
<reference evidence="2 3" key="1">
    <citation type="submission" date="2011-10" db="EMBL/GenBank/DDBJ databases">
        <authorList>
            <person name="Genoscope - CEA"/>
        </authorList>
    </citation>
    <scope>NUCLEOTIDE SEQUENCE [LARGE SCALE GENOMIC DNA]</scope>
    <source>
        <strain evidence="2 3">RCC 1105</strain>
    </source>
</reference>
<proteinExistence type="predicted"/>
<organism evidence="2 3">
    <name type="scientific">Bathycoccus prasinos</name>
    <dbReference type="NCBI Taxonomy" id="41875"/>
    <lineage>
        <taxon>Eukaryota</taxon>
        <taxon>Viridiplantae</taxon>
        <taxon>Chlorophyta</taxon>
        <taxon>Mamiellophyceae</taxon>
        <taxon>Mamiellales</taxon>
        <taxon>Bathycoccaceae</taxon>
        <taxon>Bathycoccus</taxon>
    </lineage>
</organism>
<gene>
    <name evidence="2" type="ordered locus">Bathy11g01460</name>
</gene>
<evidence type="ECO:0000256" key="1">
    <source>
        <dbReference type="SAM" id="MobiDB-lite"/>
    </source>
</evidence>
<dbReference type="KEGG" id="bpg:Bathy11g01460"/>
<name>K8EJX2_9CHLO</name>
<dbReference type="Proteomes" id="UP000198341">
    <property type="component" value="Chromosome 11"/>
</dbReference>
<feature type="region of interest" description="Disordered" evidence="1">
    <location>
        <begin position="67"/>
        <end position="87"/>
    </location>
</feature>
<feature type="region of interest" description="Disordered" evidence="1">
    <location>
        <begin position="135"/>
        <end position="154"/>
    </location>
</feature>
<dbReference type="RefSeq" id="XP_007510157.1">
    <property type="nucleotide sequence ID" value="XM_007510095.1"/>
</dbReference>
<feature type="compositionally biased region" description="Acidic residues" evidence="1">
    <location>
        <begin position="144"/>
        <end position="154"/>
    </location>
</feature>
<dbReference type="OrthoDB" id="523541at2759"/>